<dbReference type="EMBL" id="ML006759">
    <property type="protein sequence ID" value="RKP16264.1"/>
    <property type="molecule type" value="Genomic_DNA"/>
</dbReference>
<dbReference type="AlphaFoldDB" id="A0A4P9YBD3"/>
<reference evidence="3" key="1">
    <citation type="journal article" date="2018" name="Nat. Microbiol.">
        <title>Leveraging single-cell genomics to expand the fungal tree of life.</title>
        <authorList>
            <person name="Ahrendt S.R."/>
            <person name="Quandt C.A."/>
            <person name="Ciobanu D."/>
            <person name="Clum A."/>
            <person name="Salamov A."/>
            <person name="Andreopoulos B."/>
            <person name="Cheng J.F."/>
            <person name="Woyke T."/>
            <person name="Pelin A."/>
            <person name="Henrissat B."/>
            <person name="Reynolds N.K."/>
            <person name="Benny G.L."/>
            <person name="Smith M.E."/>
            <person name="James T.Y."/>
            <person name="Grigoriev I.V."/>
        </authorList>
    </citation>
    <scope>NUCLEOTIDE SEQUENCE [LARGE SCALE GENOMIC DNA]</scope>
    <source>
        <strain evidence="3">CSF55</strain>
    </source>
</reference>
<evidence type="ECO:0000256" key="1">
    <source>
        <dbReference type="SAM" id="MobiDB-lite"/>
    </source>
</evidence>
<feature type="compositionally biased region" description="Low complexity" evidence="1">
    <location>
        <begin position="302"/>
        <end position="316"/>
    </location>
</feature>
<gene>
    <name evidence="2" type="ORF">ROZALSC1DRAFT_25480</name>
</gene>
<feature type="non-terminal residue" evidence="2">
    <location>
        <position position="316"/>
    </location>
</feature>
<proteinExistence type="predicted"/>
<protein>
    <submittedName>
        <fullName evidence="2">Uncharacterized protein</fullName>
    </submittedName>
</protein>
<sequence length="316" mass="35261">MNKRFASICFCVEWKQFQVGDSKGIGKIVDSLHQVGKLSTATPPDGNTIVSLVGHWLFAGIVKPGSEAIQNAFSATDFVRKCSFKILASICGQLNVFGKCQGGSLKTLVPEETLIWKSISNCYEIPITYLPNDFEGLKPIVLDLLITALYNENNLMNTKLILNLLEFFAIQESKRNPMVAGLILRFVQEKISSAASWNSLATIEGLKFMTRLTFLSEIILKFSSEIVSFLVYSLISFLDDLVYTNGEISVMKHSIICVKDWLLINNWCNDSTLIEQTLTILVKIIQQFDPNEESFKKGKRFNNSGRSSSLTNSSIG</sequence>
<accession>A0A4P9YBD3</accession>
<dbReference type="Proteomes" id="UP000281549">
    <property type="component" value="Unassembled WGS sequence"/>
</dbReference>
<evidence type="ECO:0000313" key="3">
    <source>
        <dbReference type="Proteomes" id="UP000281549"/>
    </source>
</evidence>
<feature type="region of interest" description="Disordered" evidence="1">
    <location>
        <begin position="296"/>
        <end position="316"/>
    </location>
</feature>
<evidence type="ECO:0000313" key="2">
    <source>
        <dbReference type="EMBL" id="RKP16264.1"/>
    </source>
</evidence>
<organism evidence="2 3">
    <name type="scientific">Rozella allomycis (strain CSF55)</name>
    <dbReference type="NCBI Taxonomy" id="988480"/>
    <lineage>
        <taxon>Eukaryota</taxon>
        <taxon>Fungi</taxon>
        <taxon>Fungi incertae sedis</taxon>
        <taxon>Cryptomycota</taxon>
        <taxon>Cryptomycota incertae sedis</taxon>
        <taxon>Rozella</taxon>
    </lineage>
</organism>
<name>A0A4P9YBD3_ROZAC</name>